<dbReference type="EMBL" id="PGVE01000041">
    <property type="protein sequence ID" value="PLS05318.1"/>
    <property type="molecule type" value="Genomic_DNA"/>
</dbReference>
<name>A0A2N5HIJ2_9BACI</name>
<dbReference type="OrthoDB" id="2454651at2"/>
<organism evidence="1 2">
    <name type="scientific">Neobacillus cucumis</name>
    <dbReference type="NCBI Taxonomy" id="1740721"/>
    <lineage>
        <taxon>Bacteria</taxon>
        <taxon>Bacillati</taxon>
        <taxon>Bacillota</taxon>
        <taxon>Bacilli</taxon>
        <taxon>Bacillales</taxon>
        <taxon>Bacillaceae</taxon>
        <taxon>Neobacillus</taxon>
    </lineage>
</organism>
<accession>A0A2N5HIJ2</accession>
<dbReference type="AlphaFoldDB" id="A0A2N5HIJ2"/>
<sequence length="77" mass="9196">MSEYQQFLEERDLVDYYIQKGFQIKTITENLSGAYVLFEKKDSNDEKETETETIHILTPAARKYFSVRLIQQQNRQS</sequence>
<gene>
    <name evidence="1" type="ORF">CVD27_09975</name>
</gene>
<proteinExistence type="predicted"/>
<protein>
    <submittedName>
        <fullName evidence="1">Uncharacterized protein</fullName>
    </submittedName>
</protein>
<reference evidence="1 2" key="1">
    <citation type="submission" date="2017-11" db="EMBL/GenBank/DDBJ databases">
        <title>Comparitive Functional Genomics of Dry Heat Resistant strains isolated from the Viking Spacecraft.</title>
        <authorList>
            <person name="Seuylemezian A."/>
            <person name="Cooper K."/>
            <person name="Vaishampayan P."/>
        </authorList>
    </citation>
    <scope>NUCLEOTIDE SEQUENCE [LARGE SCALE GENOMIC DNA]</scope>
    <source>
        <strain evidence="1 2">V32-6</strain>
    </source>
</reference>
<evidence type="ECO:0000313" key="1">
    <source>
        <dbReference type="EMBL" id="PLS05318.1"/>
    </source>
</evidence>
<evidence type="ECO:0000313" key="2">
    <source>
        <dbReference type="Proteomes" id="UP000234950"/>
    </source>
</evidence>
<dbReference type="Proteomes" id="UP000234950">
    <property type="component" value="Unassembled WGS sequence"/>
</dbReference>
<comment type="caution">
    <text evidence="1">The sequence shown here is derived from an EMBL/GenBank/DDBJ whole genome shotgun (WGS) entry which is preliminary data.</text>
</comment>
<keyword evidence="2" id="KW-1185">Reference proteome</keyword>